<evidence type="ECO:0000313" key="12">
    <source>
        <dbReference type="Proteomes" id="UP000289340"/>
    </source>
</evidence>
<comment type="function">
    <text evidence="6">Transcription factor. Interacts specifically with the W box (5'-(T)TGAC[CT]-3'), a frequently occurring elicitor-responsive cis-acting element.</text>
</comment>
<dbReference type="SUPFAM" id="SSF118290">
    <property type="entry name" value="WRKY DNA-binding domain"/>
    <property type="match status" value="1"/>
</dbReference>
<dbReference type="Proteomes" id="UP000289340">
    <property type="component" value="Chromosome 5"/>
</dbReference>
<dbReference type="SMART" id="SM00774">
    <property type="entry name" value="WRKY"/>
    <property type="match status" value="1"/>
</dbReference>
<dbReference type="InterPro" id="IPR044810">
    <property type="entry name" value="WRKY_plant"/>
</dbReference>
<dbReference type="InterPro" id="IPR036576">
    <property type="entry name" value="WRKY_dom_sf"/>
</dbReference>
<evidence type="ECO:0000256" key="4">
    <source>
        <dbReference type="ARBA" id="ARBA00023163"/>
    </source>
</evidence>
<dbReference type="GO" id="GO:0000976">
    <property type="term" value="F:transcription cis-regulatory region binding"/>
    <property type="evidence" value="ECO:0007669"/>
    <property type="project" value="TreeGrafter"/>
</dbReference>
<dbReference type="GO" id="GO:0005634">
    <property type="term" value="C:nucleus"/>
    <property type="evidence" value="ECO:0007669"/>
    <property type="project" value="UniProtKB-SubCell"/>
</dbReference>
<organism evidence="10">
    <name type="scientific">Glycine soja</name>
    <name type="common">Wild soybean</name>
    <dbReference type="NCBI Taxonomy" id="3848"/>
    <lineage>
        <taxon>Eukaryota</taxon>
        <taxon>Viridiplantae</taxon>
        <taxon>Streptophyta</taxon>
        <taxon>Embryophyta</taxon>
        <taxon>Tracheophyta</taxon>
        <taxon>Spermatophyta</taxon>
        <taxon>Magnoliopsida</taxon>
        <taxon>eudicotyledons</taxon>
        <taxon>Gunneridae</taxon>
        <taxon>Pentapetalae</taxon>
        <taxon>rosids</taxon>
        <taxon>fabids</taxon>
        <taxon>Fabales</taxon>
        <taxon>Fabaceae</taxon>
        <taxon>Papilionoideae</taxon>
        <taxon>50 kb inversion clade</taxon>
        <taxon>NPAAA clade</taxon>
        <taxon>indigoferoid/millettioid clade</taxon>
        <taxon>Phaseoleae</taxon>
        <taxon>Glycine</taxon>
        <taxon>Glycine subgen. Soja</taxon>
    </lineage>
</organism>
<dbReference type="Proteomes" id="UP000053555">
    <property type="component" value="Unassembled WGS sequence"/>
</dbReference>
<dbReference type="GO" id="GO:0003700">
    <property type="term" value="F:DNA-binding transcription factor activity"/>
    <property type="evidence" value="ECO:0007669"/>
    <property type="project" value="InterPro"/>
</dbReference>
<dbReference type="PROSITE" id="PS50811">
    <property type="entry name" value="WRKY"/>
    <property type="match status" value="1"/>
</dbReference>
<dbReference type="AlphaFoldDB" id="A0A0B2QN93"/>
<dbReference type="Pfam" id="PF03106">
    <property type="entry name" value="WRKY"/>
    <property type="match status" value="1"/>
</dbReference>
<dbReference type="Gramene" id="XM_028376580.1">
    <property type="protein sequence ID" value="XP_028232381.1"/>
    <property type="gene ID" value="LOC114412618"/>
</dbReference>
<gene>
    <name evidence="11" type="ORF">D0Y65_012097</name>
    <name evidence="10" type="ORF">glysoja_037429</name>
</gene>
<dbReference type="FunFam" id="2.20.25.80:FF:000005">
    <property type="entry name" value="probable WRKY transcription factor 14"/>
    <property type="match status" value="1"/>
</dbReference>
<evidence type="ECO:0000313" key="10">
    <source>
        <dbReference type="EMBL" id="KHN22935.1"/>
    </source>
</evidence>
<feature type="region of interest" description="Disordered" evidence="8">
    <location>
        <begin position="287"/>
        <end position="339"/>
    </location>
</feature>
<feature type="region of interest" description="Disordered" evidence="8">
    <location>
        <begin position="197"/>
        <end position="231"/>
    </location>
</feature>
<protein>
    <submittedName>
        <fullName evidence="10">Putative WRKY transcription factor 35</fullName>
    </submittedName>
</protein>
<dbReference type="EMBL" id="QZWG01000005">
    <property type="protein sequence ID" value="RZC12152.1"/>
    <property type="molecule type" value="Genomic_DNA"/>
</dbReference>
<feature type="region of interest" description="Disordered" evidence="8">
    <location>
        <begin position="259"/>
        <end position="278"/>
    </location>
</feature>
<dbReference type="EMBL" id="KN656751">
    <property type="protein sequence ID" value="KHN22935.1"/>
    <property type="molecule type" value="Genomic_DNA"/>
</dbReference>
<name>A0A0B2QN93_GLYSO</name>
<sequence length="430" mass="47171">MDNYQGDLSDIIRASGASYGTCSTGTPSSEAANPFSRGHLQFSSDPMIFSCVLEGFNSNFGDPFSNMRDPFLHELDLPPSAYFNITTSSSAEMSSSGALEEATCFGGGVVAGSSSSSSNSCVLAQKILEDDDMRRPCNSILSNMIQISPNDKLPISPAVDALSRALKPSSMVISGDNMIDSKTSIDHCLVDNTEVQISSPRNPGLKRRKSQAKKSICVPAPTAPNSRRSGEVVPSDLWAWRKYGQKPIKDSPYPRGYYRCSSSKGCPARKQVERSRTDPNMLVITYTSEHNHPWPTHRNALAGSSRSQPSKNNNIAASKNEEEEEEESNSGSNNVNNSAFVREEEKQLEMDDGEFSDIGIPYCKPISKMKNSQQLDQGLLAELGEIEFADSVNLLSPPQGFDNQKRESNTLDSFHFFDWRGDNSTKYHLV</sequence>
<keyword evidence="3" id="KW-0238">DNA-binding</keyword>
<reference evidence="10" key="1">
    <citation type="submission" date="2014-07" db="EMBL/GenBank/DDBJ databases">
        <title>Identification of a novel salt tolerance gene in wild soybean by whole-genome sequencing.</title>
        <authorList>
            <person name="Lam H.-M."/>
            <person name="Qi X."/>
            <person name="Li M.-W."/>
            <person name="Liu X."/>
            <person name="Xie M."/>
            <person name="Ni M."/>
            <person name="Xu X."/>
        </authorList>
    </citation>
    <scope>NUCLEOTIDE SEQUENCE [LARGE SCALE GENOMIC DNA]</scope>
    <source>
        <tissue evidence="10">Root</tissue>
    </source>
</reference>
<evidence type="ECO:0000259" key="9">
    <source>
        <dbReference type="PROSITE" id="PS50811"/>
    </source>
</evidence>
<evidence type="ECO:0000256" key="2">
    <source>
        <dbReference type="ARBA" id="ARBA00023015"/>
    </source>
</evidence>
<comment type="subcellular location">
    <subcellularLocation>
        <location evidence="1">Nucleus</location>
    </subcellularLocation>
</comment>
<keyword evidence="4" id="KW-0804">Transcription</keyword>
<evidence type="ECO:0000256" key="8">
    <source>
        <dbReference type="SAM" id="MobiDB-lite"/>
    </source>
</evidence>
<keyword evidence="12" id="KW-1185">Reference proteome</keyword>
<dbReference type="PANTHER" id="PTHR32096">
    <property type="entry name" value="WRKY TRANSCRIPTION FACTOR 30-RELATED-RELATED"/>
    <property type="match status" value="1"/>
</dbReference>
<feature type="domain" description="WRKY" evidence="9">
    <location>
        <begin position="229"/>
        <end position="295"/>
    </location>
</feature>
<proteinExistence type="inferred from homology"/>
<evidence type="ECO:0000313" key="11">
    <source>
        <dbReference type="EMBL" id="RZC12152.1"/>
    </source>
</evidence>
<evidence type="ECO:0000256" key="5">
    <source>
        <dbReference type="ARBA" id="ARBA00023242"/>
    </source>
</evidence>
<evidence type="ECO:0000256" key="6">
    <source>
        <dbReference type="ARBA" id="ARBA00059805"/>
    </source>
</evidence>
<dbReference type="PANTHER" id="PTHR32096:SF18">
    <property type="entry name" value="DISEASE RESISTANCE PROTEIN RRS1B-RELATED"/>
    <property type="match status" value="1"/>
</dbReference>
<evidence type="ECO:0000256" key="7">
    <source>
        <dbReference type="ARBA" id="ARBA00060761"/>
    </source>
</evidence>
<feature type="compositionally biased region" description="Low complexity" evidence="8">
    <location>
        <begin position="329"/>
        <end position="339"/>
    </location>
</feature>
<reference evidence="11 12" key="2">
    <citation type="submission" date="2018-09" db="EMBL/GenBank/DDBJ databases">
        <title>A high-quality reference genome of wild soybean provides a powerful tool to mine soybean genomes.</title>
        <authorList>
            <person name="Xie M."/>
            <person name="Chung C.Y.L."/>
            <person name="Li M.-W."/>
            <person name="Wong F.-L."/>
            <person name="Chan T.-F."/>
            <person name="Lam H.-M."/>
        </authorList>
    </citation>
    <scope>NUCLEOTIDE SEQUENCE [LARGE SCALE GENOMIC DNA]</scope>
    <source>
        <strain evidence="12">cv. W05</strain>
        <tissue evidence="11">Hypocotyl of etiolated seedlings</tissue>
    </source>
</reference>
<comment type="similarity">
    <text evidence="7">Belongs to the WRKY group II-e family.</text>
</comment>
<keyword evidence="5" id="KW-0539">Nucleus</keyword>
<evidence type="ECO:0000256" key="1">
    <source>
        <dbReference type="ARBA" id="ARBA00004123"/>
    </source>
</evidence>
<dbReference type="InterPro" id="IPR003657">
    <property type="entry name" value="WRKY_dom"/>
</dbReference>
<dbReference type="Gene3D" id="2.20.25.80">
    <property type="entry name" value="WRKY domain"/>
    <property type="match status" value="1"/>
</dbReference>
<evidence type="ECO:0000256" key="3">
    <source>
        <dbReference type="ARBA" id="ARBA00023125"/>
    </source>
</evidence>
<keyword evidence="2" id="KW-0805">Transcription regulation</keyword>
<accession>A0A0B2QN93</accession>